<name>A0A318UP27_9SPHI</name>
<dbReference type="RefSeq" id="WP_110833272.1">
    <property type="nucleotide sequence ID" value="NZ_QKLU01000006.1"/>
</dbReference>
<keyword evidence="2" id="KW-0575">Peroxidase</keyword>
<keyword evidence="3" id="KW-1185">Reference proteome</keyword>
<evidence type="ECO:0000313" key="3">
    <source>
        <dbReference type="Proteomes" id="UP000248198"/>
    </source>
</evidence>
<gene>
    <name evidence="2" type="ORF">B0O44_10698</name>
</gene>
<reference evidence="2 3" key="1">
    <citation type="submission" date="2018-06" db="EMBL/GenBank/DDBJ databases">
        <title>Genomic Encyclopedia of Archaeal and Bacterial Type Strains, Phase II (KMG-II): from individual species to whole genera.</title>
        <authorList>
            <person name="Goeker M."/>
        </authorList>
    </citation>
    <scope>NUCLEOTIDE SEQUENCE [LARGE SCALE GENOMIC DNA]</scope>
    <source>
        <strain evidence="2 3">DSM 27372</strain>
    </source>
</reference>
<dbReference type="SUPFAM" id="SSF69118">
    <property type="entry name" value="AhpD-like"/>
    <property type="match status" value="1"/>
</dbReference>
<dbReference type="OrthoDB" id="9801997at2"/>
<dbReference type="InterPro" id="IPR003779">
    <property type="entry name" value="CMD-like"/>
</dbReference>
<accession>A0A318UP27</accession>
<keyword evidence="2" id="KW-0560">Oxidoreductase</keyword>
<dbReference type="AlphaFoldDB" id="A0A318UP27"/>
<dbReference type="GO" id="GO:0051920">
    <property type="term" value="F:peroxiredoxin activity"/>
    <property type="evidence" value="ECO:0007669"/>
    <property type="project" value="InterPro"/>
</dbReference>
<proteinExistence type="predicted"/>
<sequence>MSKRKTLPEADPKAYRTMQAFEKYLAESSLDKIHVELIKIRVSQINGCAFCLNMHTADARKLGETEQRIYLLDAWREATFYSKEERAILALAEEMTVLSKHGIADAVYDHALEVLGQQYLTEVIMAIVTMNSWNRIGIVTGLHAE</sequence>
<dbReference type="PANTHER" id="PTHR34846:SF10">
    <property type="entry name" value="CYTOPLASMIC PROTEIN"/>
    <property type="match status" value="1"/>
</dbReference>
<dbReference type="InterPro" id="IPR004675">
    <property type="entry name" value="AhpD_core"/>
</dbReference>
<protein>
    <submittedName>
        <fullName evidence="2">AhpD family alkylhydroperoxidase</fullName>
    </submittedName>
</protein>
<dbReference type="PANTHER" id="PTHR34846">
    <property type="entry name" value="4-CARBOXYMUCONOLACTONE DECARBOXYLASE FAMILY PROTEIN (AFU_ORTHOLOGUE AFUA_6G11590)"/>
    <property type="match status" value="1"/>
</dbReference>
<comment type="caution">
    <text evidence="2">The sequence shown here is derived from an EMBL/GenBank/DDBJ whole genome shotgun (WGS) entry which is preliminary data.</text>
</comment>
<evidence type="ECO:0000259" key="1">
    <source>
        <dbReference type="Pfam" id="PF02627"/>
    </source>
</evidence>
<dbReference type="EMBL" id="QKLU01000006">
    <property type="protein sequence ID" value="PYF72448.1"/>
    <property type="molecule type" value="Genomic_DNA"/>
</dbReference>
<dbReference type="InterPro" id="IPR029032">
    <property type="entry name" value="AhpD-like"/>
</dbReference>
<dbReference type="NCBIfam" id="TIGR00778">
    <property type="entry name" value="ahpD_dom"/>
    <property type="match status" value="1"/>
</dbReference>
<dbReference type="Gene3D" id="1.20.1290.10">
    <property type="entry name" value="AhpD-like"/>
    <property type="match status" value="1"/>
</dbReference>
<organism evidence="2 3">
    <name type="scientific">Pedobacter nutrimenti</name>
    <dbReference type="NCBI Taxonomy" id="1241337"/>
    <lineage>
        <taxon>Bacteria</taxon>
        <taxon>Pseudomonadati</taxon>
        <taxon>Bacteroidota</taxon>
        <taxon>Sphingobacteriia</taxon>
        <taxon>Sphingobacteriales</taxon>
        <taxon>Sphingobacteriaceae</taxon>
        <taxon>Pedobacter</taxon>
    </lineage>
</organism>
<evidence type="ECO:0000313" key="2">
    <source>
        <dbReference type="EMBL" id="PYF72448.1"/>
    </source>
</evidence>
<feature type="domain" description="Carboxymuconolactone decarboxylase-like" evidence="1">
    <location>
        <begin position="12"/>
        <end position="94"/>
    </location>
</feature>
<dbReference type="Pfam" id="PF02627">
    <property type="entry name" value="CMD"/>
    <property type="match status" value="1"/>
</dbReference>
<dbReference type="Proteomes" id="UP000248198">
    <property type="component" value="Unassembled WGS sequence"/>
</dbReference>